<protein>
    <submittedName>
        <fullName evidence="1">Putative NAD/FAD utilizing dehydrogenase</fullName>
    </submittedName>
</protein>
<proteinExistence type="predicted"/>
<organism evidence="1 2">
    <name type="scientific">Campylobacter phage F348</name>
    <dbReference type="NCBI Taxonomy" id="2794362"/>
    <lineage>
        <taxon>Viruses</taxon>
        <taxon>Duplodnaviria</taxon>
        <taxon>Heunggongvirae</taxon>
        <taxon>Uroviricota</taxon>
        <taxon>Caudoviricetes</taxon>
        <taxon>Connertonviridae</taxon>
        <taxon>Fletchervirus</taxon>
        <taxon>Fletchervirus CPX</taxon>
    </lineage>
</organism>
<gene>
    <name evidence="1" type="ORF">F348_099</name>
</gene>
<name>A0A7T3KDJ8_9CAUD</name>
<accession>A0A7T3KDJ8</accession>
<dbReference type="SUPFAM" id="SSF51905">
    <property type="entry name" value="FAD/NAD(P)-binding domain"/>
    <property type="match status" value="1"/>
</dbReference>
<evidence type="ECO:0000313" key="1">
    <source>
        <dbReference type="EMBL" id="QPX63235.1"/>
    </source>
</evidence>
<evidence type="ECO:0000313" key="2">
    <source>
        <dbReference type="Proteomes" id="UP000595768"/>
    </source>
</evidence>
<dbReference type="InterPro" id="IPR036188">
    <property type="entry name" value="FAD/NAD-bd_sf"/>
</dbReference>
<sequence length="425" mass="48446">MKYVFIGGGVANIYTICYGIMNNIINMKHDEVIVIEKGKHINDRIPTIDIVNGLLGGGAFSDNKNIFSLHDDQPIFEYINKQQVLEYYDFLKNKLFKMFLPENASIHITQPVETGSKFVSGYGNIALKQSECYHIGSTLGLEMCKNMIKWLESKGVTIYCNSTYIPSKLDKCITVRDTNGIESYITYDKLFIGLGRSGMKDIKETFELNNIKSVADQIHIGFRFECEYNNTIQELANNIQYDFKFSKNINKNHLKELRTFCVNHGTAEVVTEKVKGYSIPIREQANGHAYGLHVKDKWTGKSNWAILGSFKNVNVEDYLSQIETITNGKIYELNQNSSLEFLNCFDNLGDSLSEFIKELCDILHIKEWKGYFPEIKIIGPRVSYNNNFTVQDFSKNIFFVGDSAITRGIIPAAVTGIHALLNWKR</sequence>
<reference evidence="1 2" key="1">
    <citation type="submission" date="2020-08" db="EMBL/GenBank/DDBJ databases">
        <authorList>
            <person name="Sorensen M.C.H."/>
        </authorList>
    </citation>
    <scope>NUCLEOTIDE SEQUENCE [LARGE SCALE GENOMIC DNA]</scope>
</reference>
<dbReference type="PANTHER" id="PTHR43106:SF1">
    <property type="entry name" value="DEHYDROGENASE-RELATED"/>
    <property type="match status" value="1"/>
</dbReference>
<dbReference type="EMBL" id="MT863716">
    <property type="protein sequence ID" value="QPX63235.1"/>
    <property type="molecule type" value="Genomic_DNA"/>
</dbReference>
<dbReference type="Proteomes" id="UP000595768">
    <property type="component" value="Segment"/>
</dbReference>
<dbReference type="PANTHER" id="PTHR43106">
    <property type="entry name" value="DEHYDROGENASE-RELATED"/>
    <property type="match status" value="1"/>
</dbReference>